<dbReference type="KEGG" id="fcy:FRACYDRAFT_240536"/>
<evidence type="ECO:0000256" key="4">
    <source>
        <dbReference type="ARBA" id="ARBA00023136"/>
    </source>
</evidence>
<feature type="transmembrane region" description="Helical" evidence="6">
    <location>
        <begin position="314"/>
        <end position="341"/>
    </location>
</feature>
<organism evidence="9 10">
    <name type="scientific">Fragilariopsis cylindrus CCMP1102</name>
    <dbReference type="NCBI Taxonomy" id="635003"/>
    <lineage>
        <taxon>Eukaryota</taxon>
        <taxon>Sar</taxon>
        <taxon>Stramenopiles</taxon>
        <taxon>Ochrophyta</taxon>
        <taxon>Bacillariophyta</taxon>
        <taxon>Bacillariophyceae</taxon>
        <taxon>Bacillariophycidae</taxon>
        <taxon>Bacillariales</taxon>
        <taxon>Bacillariaceae</taxon>
        <taxon>Fragilariopsis</taxon>
    </lineage>
</organism>
<accession>A0A1E7FCF2</accession>
<reference evidence="9 10" key="1">
    <citation type="submission" date="2016-09" db="EMBL/GenBank/DDBJ databases">
        <title>Extensive genetic diversity and differential bi-allelic expression allows diatom success in the polar Southern Ocean.</title>
        <authorList>
            <consortium name="DOE Joint Genome Institute"/>
            <person name="Mock T."/>
            <person name="Otillar R.P."/>
            <person name="Strauss J."/>
            <person name="Dupont C."/>
            <person name="Frickenhaus S."/>
            <person name="Maumus F."/>
            <person name="Mcmullan M."/>
            <person name="Sanges R."/>
            <person name="Schmutz J."/>
            <person name="Toseland A."/>
            <person name="Valas R."/>
            <person name="Veluchamy A."/>
            <person name="Ward B.J."/>
            <person name="Allen A."/>
            <person name="Barry K."/>
            <person name="Falciatore A."/>
            <person name="Ferrante M."/>
            <person name="Fortunato A.E."/>
            <person name="Gloeckner G."/>
            <person name="Gruber A."/>
            <person name="Hipkin R."/>
            <person name="Janech M."/>
            <person name="Kroth P."/>
            <person name="Leese F."/>
            <person name="Lindquist E."/>
            <person name="Lyon B.R."/>
            <person name="Martin J."/>
            <person name="Mayer C."/>
            <person name="Parker M."/>
            <person name="Quesneville H."/>
            <person name="Raymond J."/>
            <person name="Uhlig C."/>
            <person name="Valentin K.U."/>
            <person name="Worden A.Z."/>
            <person name="Armbrust E.V."/>
            <person name="Bowler C."/>
            <person name="Green B."/>
            <person name="Moulton V."/>
            <person name="Van Oosterhout C."/>
            <person name="Grigoriev I."/>
        </authorList>
    </citation>
    <scope>NUCLEOTIDE SEQUENCE [LARGE SCALE GENOMIC DNA]</scope>
    <source>
        <strain evidence="9 10">CCMP1102</strain>
    </source>
</reference>
<dbReference type="InterPro" id="IPR035952">
    <property type="entry name" value="Rhomboid-like_sf"/>
</dbReference>
<feature type="region of interest" description="Disordered" evidence="5">
    <location>
        <begin position="108"/>
        <end position="131"/>
    </location>
</feature>
<evidence type="ECO:0000256" key="6">
    <source>
        <dbReference type="SAM" id="Phobius"/>
    </source>
</evidence>
<keyword evidence="3 6" id="KW-1133">Transmembrane helix</keyword>
<dbReference type="InterPro" id="IPR050925">
    <property type="entry name" value="Rhomboid_protease_S54"/>
</dbReference>
<evidence type="ECO:0000313" key="9">
    <source>
        <dbReference type="EMBL" id="OEU15840.1"/>
    </source>
</evidence>
<feature type="compositionally biased region" description="Low complexity" evidence="5">
    <location>
        <begin position="108"/>
        <end position="121"/>
    </location>
</feature>
<feature type="chain" id="PRO_5009192935" description="Peptidase S54 rhomboid domain-containing protein" evidence="7">
    <location>
        <begin position="24"/>
        <end position="387"/>
    </location>
</feature>
<sequence>MIRYCSLVAVLYVLLLCQCFIGGDNFNCGSGSVFFLVGVQADDHNNNVRLKQKQKQQQQQQQQTSRNIQIKSSPVIGLYRGGENNHNEHNEWLQQQYQQQQLSPSNQYQQFQSTTTTTPQTKNGRKRRRWNDNGILPSFVSTKSLTTASHSIFGTARIYCERLYHDCPTAFWTTSSSLIIFLFWQVLPSFARPMLLQFFLASRQTVVRSYGLSLVLSTISHTSFRHLLVNMFVFLNLSPAISALLVSSSSLSSRRTRLSSPAMWPLLLGGGTFGNLLFLLFRPAGSCLGLSGVTMAMLGVYASDAPDRMLRIMLGGIIPVSIKAGTLVQFLLVFSLAGSLFLPSSPIAHLAHLGGLIFGLLYYQNVITAGGSNNIMKIIPTKKIFGR</sequence>
<dbReference type="OrthoDB" id="418595at2759"/>
<dbReference type="InterPro" id="IPR022764">
    <property type="entry name" value="Peptidase_S54_rhomboid_dom"/>
</dbReference>
<proteinExistence type="predicted"/>
<dbReference type="PANTHER" id="PTHR43731:SF34">
    <property type="entry name" value="PEPTIDASE S54 RHOMBOID DOMAIN-CONTAINING PROTEIN"/>
    <property type="match status" value="1"/>
</dbReference>
<feature type="transmembrane region" description="Helical" evidence="6">
    <location>
        <begin position="258"/>
        <end position="277"/>
    </location>
</feature>
<feature type="transmembrane region" description="Helical" evidence="6">
    <location>
        <begin position="227"/>
        <end position="246"/>
    </location>
</feature>
<dbReference type="Gene3D" id="1.20.1540.10">
    <property type="entry name" value="Rhomboid-like"/>
    <property type="match status" value="1"/>
</dbReference>
<keyword evidence="7" id="KW-0732">Signal</keyword>
<keyword evidence="10" id="KW-1185">Reference proteome</keyword>
<protein>
    <recommendedName>
        <fullName evidence="8">Peptidase S54 rhomboid domain-containing protein</fullName>
    </recommendedName>
</protein>
<comment type="subcellular location">
    <subcellularLocation>
        <location evidence="1">Membrane</location>
        <topology evidence="1">Multi-pass membrane protein</topology>
    </subcellularLocation>
</comment>
<evidence type="ECO:0000256" key="1">
    <source>
        <dbReference type="ARBA" id="ARBA00004141"/>
    </source>
</evidence>
<feature type="transmembrane region" description="Helical" evidence="6">
    <location>
        <begin position="283"/>
        <end position="302"/>
    </location>
</feature>
<dbReference type="Pfam" id="PF01694">
    <property type="entry name" value="Rhomboid"/>
    <property type="match status" value="1"/>
</dbReference>
<feature type="transmembrane region" description="Helical" evidence="6">
    <location>
        <begin position="347"/>
        <end position="367"/>
    </location>
</feature>
<dbReference type="PANTHER" id="PTHR43731">
    <property type="entry name" value="RHOMBOID PROTEASE"/>
    <property type="match status" value="1"/>
</dbReference>
<evidence type="ECO:0000256" key="7">
    <source>
        <dbReference type="SAM" id="SignalP"/>
    </source>
</evidence>
<dbReference type="EMBL" id="KV784359">
    <property type="protein sequence ID" value="OEU15840.1"/>
    <property type="molecule type" value="Genomic_DNA"/>
</dbReference>
<gene>
    <name evidence="9" type="ORF">FRACYDRAFT_240536</name>
</gene>
<evidence type="ECO:0000256" key="5">
    <source>
        <dbReference type="SAM" id="MobiDB-lite"/>
    </source>
</evidence>
<name>A0A1E7FCF2_9STRA</name>
<feature type="domain" description="Peptidase S54 rhomboid" evidence="8">
    <location>
        <begin position="213"/>
        <end position="362"/>
    </location>
</feature>
<dbReference type="Proteomes" id="UP000095751">
    <property type="component" value="Unassembled WGS sequence"/>
</dbReference>
<evidence type="ECO:0000256" key="2">
    <source>
        <dbReference type="ARBA" id="ARBA00022692"/>
    </source>
</evidence>
<dbReference type="AlphaFoldDB" id="A0A1E7FCF2"/>
<feature type="signal peptide" evidence="7">
    <location>
        <begin position="1"/>
        <end position="23"/>
    </location>
</feature>
<evidence type="ECO:0000259" key="8">
    <source>
        <dbReference type="Pfam" id="PF01694"/>
    </source>
</evidence>
<keyword evidence="2 6" id="KW-0812">Transmembrane</keyword>
<evidence type="ECO:0000256" key="3">
    <source>
        <dbReference type="ARBA" id="ARBA00022989"/>
    </source>
</evidence>
<dbReference type="InParanoid" id="A0A1E7FCF2"/>
<dbReference type="SUPFAM" id="SSF144091">
    <property type="entry name" value="Rhomboid-like"/>
    <property type="match status" value="1"/>
</dbReference>
<dbReference type="GO" id="GO:0004252">
    <property type="term" value="F:serine-type endopeptidase activity"/>
    <property type="evidence" value="ECO:0007669"/>
    <property type="project" value="InterPro"/>
</dbReference>
<feature type="transmembrane region" description="Helical" evidence="6">
    <location>
        <begin position="169"/>
        <end position="187"/>
    </location>
</feature>
<evidence type="ECO:0000313" key="10">
    <source>
        <dbReference type="Proteomes" id="UP000095751"/>
    </source>
</evidence>
<dbReference type="GO" id="GO:0016020">
    <property type="term" value="C:membrane"/>
    <property type="evidence" value="ECO:0007669"/>
    <property type="project" value="UniProtKB-SubCell"/>
</dbReference>
<keyword evidence="4 6" id="KW-0472">Membrane</keyword>